<evidence type="ECO:0000313" key="7">
    <source>
        <dbReference type="Proteomes" id="UP001331561"/>
    </source>
</evidence>
<dbReference type="SUPFAM" id="SSF69593">
    <property type="entry name" value="Glycerol-3-phosphate (1)-acyltransferase"/>
    <property type="match status" value="1"/>
</dbReference>
<reference evidence="6 7" key="1">
    <citation type="submission" date="2024-01" db="EMBL/GenBank/DDBJ databases">
        <title>Uliginosibacterium soil sp. nov.</title>
        <authorList>
            <person name="Lv Y."/>
        </authorList>
    </citation>
    <scope>NUCLEOTIDE SEQUENCE [LARGE SCALE GENOMIC DNA]</scope>
    <source>
        <strain evidence="6 7">H3</strain>
    </source>
</reference>
<dbReference type="RefSeq" id="WP_327597178.1">
    <property type="nucleotide sequence ID" value="NZ_JAYXHS010000001.1"/>
</dbReference>
<feature type="transmembrane region" description="Helical" evidence="4">
    <location>
        <begin position="15"/>
        <end position="42"/>
    </location>
</feature>
<keyword evidence="4" id="KW-0472">Membrane</keyword>
<dbReference type="EMBL" id="JAYXHS010000001">
    <property type="protein sequence ID" value="MEC5384195.1"/>
    <property type="molecule type" value="Genomic_DNA"/>
</dbReference>
<comment type="caution">
    <text evidence="6">The sequence shown here is derived from an EMBL/GenBank/DDBJ whole genome shotgun (WGS) entry which is preliminary data.</text>
</comment>
<accession>A0ABU6JZD1</accession>
<name>A0ABU6JZD1_9RHOO</name>
<dbReference type="PANTHER" id="PTHR10434:SF11">
    <property type="entry name" value="1-ACYL-SN-GLYCEROL-3-PHOSPHATE ACYLTRANSFERASE"/>
    <property type="match status" value="1"/>
</dbReference>
<dbReference type="PANTHER" id="PTHR10434">
    <property type="entry name" value="1-ACYL-SN-GLYCEROL-3-PHOSPHATE ACYLTRANSFERASE"/>
    <property type="match status" value="1"/>
</dbReference>
<dbReference type="PROSITE" id="PS51257">
    <property type="entry name" value="PROKAR_LIPOPROTEIN"/>
    <property type="match status" value="1"/>
</dbReference>
<evidence type="ECO:0000256" key="4">
    <source>
        <dbReference type="SAM" id="Phobius"/>
    </source>
</evidence>
<dbReference type="Proteomes" id="UP001331561">
    <property type="component" value="Unassembled WGS sequence"/>
</dbReference>
<dbReference type="CDD" id="cd07989">
    <property type="entry name" value="LPLAT_AGPAT-like"/>
    <property type="match status" value="1"/>
</dbReference>
<dbReference type="Pfam" id="PF01553">
    <property type="entry name" value="Acyltransferase"/>
    <property type="match status" value="1"/>
</dbReference>
<dbReference type="InterPro" id="IPR002123">
    <property type="entry name" value="Plipid/glycerol_acylTrfase"/>
</dbReference>
<evidence type="ECO:0000256" key="3">
    <source>
        <dbReference type="ARBA" id="ARBA00023315"/>
    </source>
</evidence>
<keyword evidence="4" id="KW-1133">Transmembrane helix</keyword>
<comment type="pathway">
    <text evidence="1">Lipid metabolism.</text>
</comment>
<evidence type="ECO:0000256" key="1">
    <source>
        <dbReference type="ARBA" id="ARBA00005189"/>
    </source>
</evidence>
<evidence type="ECO:0000313" key="6">
    <source>
        <dbReference type="EMBL" id="MEC5384195.1"/>
    </source>
</evidence>
<evidence type="ECO:0000256" key="2">
    <source>
        <dbReference type="ARBA" id="ARBA00022679"/>
    </source>
</evidence>
<dbReference type="GO" id="GO:0016746">
    <property type="term" value="F:acyltransferase activity"/>
    <property type="evidence" value="ECO:0007669"/>
    <property type="project" value="UniProtKB-KW"/>
</dbReference>
<organism evidence="6 7">
    <name type="scientific">Uliginosibacterium silvisoli</name>
    <dbReference type="NCBI Taxonomy" id="3114758"/>
    <lineage>
        <taxon>Bacteria</taxon>
        <taxon>Pseudomonadati</taxon>
        <taxon>Pseudomonadota</taxon>
        <taxon>Betaproteobacteria</taxon>
        <taxon>Rhodocyclales</taxon>
        <taxon>Zoogloeaceae</taxon>
        <taxon>Uliginosibacterium</taxon>
    </lineage>
</organism>
<keyword evidence="7" id="KW-1185">Reference proteome</keyword>
<sequence length="270" mass="29578">MDRLATLLRHAREHVLLWLGLGSLALGCIVWTVIAIPAELLLPKAVARRFGRQGVMRGFRLYLWWLELIGVARFDLSALDALRDAPPMIIAPNHPTRIDAPMVLSRLSGIVCVTKASLLDSFLMGVGARLAGYIRNDWFLGTTALSIEALAEGQHVLMFPEGTRTERGPINPLRGSVGVVAARAGVPVQTLIIETDSAFLGKGWAWLRRPDMPVHFSFRLGERLEAPHDSRQLPVLLEASFRRQLAGVHFPSACELPAATEQPCSQAVGS</sequence>
<gene>
    <name evidence="6" type="ORF">VVD49_00600</name>
</gene>
<keyword evidence="3 6" id="KW-0012">Acyltransferase</keyword>
<proteinExistence type="predicted"/>
<feature type="domain" description="Phospholipid/glycerol acyltransferase" evidence="5">
    <location>
        <begin position="88"/>
        <end position="196"/>
    </location>
</feature>
<dbReference type="SMART" id="SM00563">
    <property type="entry name" value="PlsC"/>
    <property type="match status" value="1"/>
</dbReference>
<keyword evidence="2" id="KW-0808">Transferase</keyword>
<evidence type="ECO:0000259" key="5">
    <source>
        <dbReference type="SMART" id="SM00563"/>
    </source>
</evidence>
<keyword evidence="4" id="KW-0812">Transmembrane</keyword>
<protein>
    <submittedName>
        <fullName evidence="6">Lysophospholipid acyltransferase family protein</fullName>
    </submittedName>
</protein>